<protein>
    <submittedName>
        <fullName evidence="2">GNAT family N-acetyltransferase</fullName>
    </submittedName>
</protein>
<name>A0ABY6NRP7_9FLAO</name>
<dbReference type="InterPro" id="IPR000182">
    <property type="entry name" value="GNAT_dom"/>
</dbReference>
<keyword evidence="3" id="KW-1185">Reference proteome</keyword>
<evidence type="ECO:0000313" key="3">
    <source>
        <dbReference type="Proteomes" id="UP001163981"/>
    </source>
</evidence>
<dbReference type="Proteomes" id="UP001163981">
    <property type="component" value="Chromosome"/>
</dbReference>
<dbReference type="Gene3D" id="3.40.630.30">
    <property type="match status" value="1"/>
</dbReference>
<dbReference type="RefSeq" id="WP_265163879.1">
    <property type="nucleotide sequence ID" value="NZ_CP069620.1"/>
</dbReference>
<organism evidence="2 3">
    <name type="scientific">Salinimicrobium tongyeongense</name>
    <dbReference type="NCBI Taxonomy" id="2809707"/>
    <lineage>
        <taxon>Bacteria</taxon>
        <taxon>Pseudomonadati</taxon>
        <taxon>Bacteroidota</taxon>
        <taxon>Flavobacteriia</taxon>
        <taxon>Flavobacteriales</taxon>
        <taxon>Flavobacteriaceae</taxon>
        <taxon>Salinimicrobium</taxon>
    </lineage>
</organism>
<accession>A0ABY6NRP7</accession>
<dbReference type="Pfam" id="PF13527">
    <property type="entry name" value="Acetyltransf_9"/>
    <property type="match status" value="1"/>
</dbReference>
<evidence type="ECO:0000313" key="2">
    <source>
        <dbReference type="EMBL" id="UZH55508.1"/>
    </source>
</evidence>
<feature type="domain" description="N-acetyltransferase" evidence="1">
    <location>
        <begin position="1"/>
        <end position="155"/>
    </location>
</feature>
<dbReference type="InterPro" id="IPR016181">
    <property type="entry name" value="Acyl_CoA_acyltransferase"/>
</dbReference>
<dbReference type="EMBL" id="CP069620">
    <property type="protein sequence ID" value="UZH55508.1"/>
    <property type="molecule type" value="Genomic_DNA"/>
</dbReference>
<evidence type="ECO:0000259" key="1">
    <source>
        <dbReference type="PROSITE" id="PS51186"/>
    </source>
</evidence>
<proteinExistence type="predicted"/>
<gene>
    <name evidence="2" type="ORF">JRG66_01005</name>
</gene>
<sequence>MRIREATEKDIPEIVMVLKASLGEKDLALSEEIWQYKHIKNPFGKSLVFIAEEDESIVGVRAFMRWQWNFKQKKFSCFRAVDTATLPEHQGKGIFKKLTLTALDLAKEEKASFVFNTPNEKSRPGYLKMGWEEVGKIEVTLYPAFNSFWKLFRNEREYSVEYRASFSQIEKLCREWNKKLSEKNLHTLKSADYLKWRYENNPLRNYEVLGTENFYLAGYIQFHRGVKELRIVESIFINPQGQIELRNCIKRWSFKFGAQLISFSPKLLGIPGPTVKGNFGPVLTVREILLTPTEMDISLSKDKWDYSLGDLELF</sequence>
<dbReference type="PROSITE" id="PS51186">
    <property type="entry name" value="GNAT"/>
    <property type="match status" value="1"/>
</dbReference>
<reference evidence="2" key="1">
    <citation type="submission" date="2021-02" db="EMBL/GenBank/DDBJ databases">
        <title>Salinimicrobium sp. nov. isolated from seawater in Tongyeong, Republic of Korea.</title>
        <authorList>
            <person name="Lee S.-J."/>
        </authorList>
    </citation>
    <scope>NUCLEOTIDE SEQUENCE</scope>
    <source>
        <strain evidence="2">HN-2-9-2</strain>
    </source>
</reference>
<dbReference type="CDD" id="cd04301">
    <property type="entry name" value="NAT_SF"/>
    <property type="match status" value="1"/>
</dbReference>
<dbReference type="SUPFAM" id="SSF55729">
    <property type="entry name" value="Acyl-CoA N-acyltransferases (Nat)"/>
    <property type="match status" value="1"/>
</dbReference>